<dbReference type="EMBL" id="ML179374">
    <property type="protein sequence ID" value="THU89281.1"/>
    <property type="molecule type" value="Genomic_DNA"/>
</dbReference>
<sequence length="283" mass="31770">MSYLSGGGNASIGGVGVEAWALEKVGPNKFILKSMYIMYNGAFAKADDSILIPSKTLGDIRKIIALNKGLGLDLRRTADFCPEIDKGTDIDVVGDTPESKEAIKERTFTSNLHISILSQTIYHKFHTMGRTFKVCYRLNHYLTIKPGQTRRQQTYGKHVWAVIVNNKLQRFYTALVDAEGKVTLDSSLDLQAGSVYHLMYETEHEILEEYWNRQITKLAVVQCSLNWSLESFQGKRALKNVGSQRYHLGLSSGSTATTCPFLISVQRPAYWDILADKSDGTYR</sequence>
<evidence type="ECO:0000313" key="1">
    <source>
        <dbReference type="EMBL" id="THU89281.1"/>
    </source>
</evidence>
<keyword evidence="2" id="KW-1185">Reference proteome</keyword>
<organism evidence="1 2">
    <name type="scientific">Dendrothele bispora (strain CBS 962.96)</name>
    <dbReference type="NCBI Taxonomy" id="1314807"/>
    <lineage>
        <taxon>Eukaryota</taxon>
        <taxon>Fungi</taxon>
        <taxon>Dikarya</taxon>
        <taxon>Basidiomycota</taxon>
        <taxon>Agaricomycotina</taxon>
        <taxon>Agaricomycetes</taxon>
        <taxon>Agaricomycetidae</taxon>
        <taxon>Agaricales</taxon>
        <taxon>Agaricales incertae sedis</taxon>
        <taxon>Dendrothele</taxon>
    </lineage>
</organism>
<evidence type="ECO:0000313" key="2">
    <source>
        <dbReference type="Proteomes" id="UP000297245"/>
    </source>
</evidence>
<dbReference type="SUPFAM" id="SSF49468">
    <property type="entry name" value="VHL"/>
    <property type="match status" value="1"/>
</dbReference>
<dbReference type="InterPro" id="IPR036208">
    <property type="entry name" value="VHL_sf"/>
</dbReference>
<dbReference type="Proteomes" id="UP000297245">
    <property type="component" value="Unassembled WGS sequence"/>
</dbReference>
<reference evidence="1 2" key="1">
    <citation type="journal article" date="2019" name="Nat. Ecol. Evol.">
        <title>Megaphylogeny resolves global patterns of mushroom evolution.</title>
        <authorList>
            <person name="Varga T."/>
            <person name="Krizsan K."/>
            <person name="Foldi C."/>
            <person name="Dima B."/>
            <person name="Sanchez-Garcia M."/>
            <person name="Sanchez-Ramirez S."/>
            <person name="Szollosi G.J."/>
            <person name="Szarkandi J.G."/>
            <person name="Papp V."/>
            <person name="Albert L."/>
            <person name="Andreopoulos W."/>
            <person name="Angelini C."/>
            <person name="Antonin V."/>
            <person name="Barry K.W."/>
            <person name="Bougher N.L."/>
            <person name="Buchanan P."/>
            <person name="Buyck B."/>
            <person name="Bense V."/>
            <person name="Catcheside P."/>
            <person name="Chovatia M."/>
            <person name="Cooper J."/>
            <person name="Damon W."/>
            <person name="Desjardin D."/>
            <person name="Finy P."/>
            <person name="Geml J."/>
            <person name="Haridas S."/>
            <person name="Hughes K."/>
            <person name="Justo A."/>
            <person name="Karasinski D."/>
            <person name="Kautmanova I."/>
            <person name="Kiss B."/>
            <person name="Kocsube S."/>
            <person name="Kotiranta H."/>
            <person name="LaButti K.M."/>
            <person name="Lechner B.E."/>
            <person name="Liimatainen K."/>
            <person name="Lipzen A."/>
            <person name="Lukacs Z."/>
            <person name="Mihaltcheva S."/>
            <person name="Morgado L.N."/>
            <person name="Niskanen T."/>
            <person name="Noordeloos M.E."/>
            <person name="Ohm R.A."/>
            <person name="Ortiz-Santana B."/>
            <person name="Ovrebo C."/>
            <person name="Racz N."/>
            <person name="Riley R."/>
            <person name="Savchenko A."/>
            <person name="Shiryaev A."/>
            <person name="Soop K."/>
            <person name="Spirin V."/>
            <person name="Szebenyi C."/>
            <person name="Tomsovsky M."/>
            <person name="Tulloss R.E."/>
            <person name="Uehling J."/>
            <person name="Grigoriev I.V."/>
            <person name="Vagvolgyi C."/>
            <person name="Papp T."/>
            <person name="Martin F.M."/>
            <person name="Miettinen O."/>
            <person name="Hibbett D.S."/>
            <person name="Nagy L.G."/>
        </authorList>
    </citation>
    <scope>NUCLEOTIDE SEQUENCE [LARGE SCALE GENOMIC DNA]</scope>
    <source>
        <strain evidence="1 2">CBS 962.96</strain>
    </source>
</reference>
<dbReference type="AlphaFoldDB" id="A0A4S8LJS7"/>
<accession>A0A4S8LJS7</accession>
<gene>
    <name evidence="1" type="ORF">K435DRAFT_802867</name>
</gene>
<name>A0A4S8LJS7_DENBC</name>
<proteinExistence type="predicted"/>
<dbReference type="OrthoDB" id="3064814at2759"/>
<protein>
    <submittedName>
        <fullName evidence="1">Uncharacterized protein</fullName>
    </submittedName>
</protein>